<evidence type="ECO:0000313" key="2">
    <source>
        <dbReference type="Proteomes" id="UP001140096"/>
    </source>
</evidence>
<name>A0ACC1KWI5_9FUNG</name>
<organism evidence="1 2">
    <name type="scientific">Coemansia furcata</name>
    <dbReference type="NCBI Taxonomy" id="417177"/>
    <lineage>
        <taxon>Eukaryota</taxon>
        <taxon>Fungi</taxon>
        <taxon>Fungi incertae sedis</taxon>
        <taxon>Zoopagomycota</taxon>
        <taxon>Kickxellomycotina</taxon>
        <taxon>Kickxellomycetes</taxon>
        <taxon>Kickxellales</taxon>
        <taxon>Kickxellaceae</taxon>
        <taxon>Coemansia</taxon>
    </lineage>
</organism>
<proteinExistence type="predicted"/>
<feature type="non-terminal residue" evidence="1">
    <location>
        <position position="1"/>
    </location>
</feature>
<evidence type="ECO:0000313" key="1">
    <source>
        <dbReference type="EMBL" id="KAJ2796425.1"/>
    </source>
</evidence>
<accession>A0ACC1KWI5</accession>
<dbReference type="Proteomes" id="UP001140096">
    <property type="component" value="Unassembled WGS sequence"/>
</dbReference>
<comment type="caution">
    <text evidence="1">The sequence shown here is derived from an EMBL/GenBank/DDBJ whole genome shotgun (WGS) entry which is preliminary data.</text>
</comment>
<reference evidence="1" key="1">
    <citation type="submission" date="2022-07" db="EMBL/GenBank/DDBJ databases">
        <title>Phylogenomic reconstructions and comparative analyses of Kickxellomycotina fungi.</title>
        <authorList>
            <person name="Reynolds N.K."/>
            <person name="Stajich J.E."/>
            <person name="Barry K."/>
            <person name="Grigoriev I.V."/>
            <person name="Crous P."/>
            <person name="Smith M.E."/>
        </authorList>
    </citation>
    <scope>NUCLEOTIDE SEQUENCE</scope>
    <source>
        <strain evidence="1">CBS 102833</strain>
    </source>
</reference>
<gene>
    <name evidence="1" type="ORF">H4S07_006227</name>
</gene>
<keyword evidence="2" id="KW-1185">Reference proteome</keyword>
<protein>
    <submittedName>
        <fullName evidence="1">Uncharacterized protein</fullName>
    </submittedName>
</protein>
<dbReference type="EMBL" id="JANBUP010003550">
    <property type="protein sequence ID" value="KAJ2796425.1"/>
    <property type="molecule type" value="Genomic_DNA"/>
</dbReference>
<sequence>HALGAQPQLLAAAVQGMAALPSSVQSAEELRLRALEQDKWNNPLEYLMCVLTKFTAGAERAGVEPSPILQQAFWPLARKSMSSGWGVVAADAVL</sequence>